<name>A0AAV2I363_LYMST</name>
<comment type="caution">
    <text evidence="5">The sequence shown here is derived from an EMBL/GenBank/DDBJ whole genome shotgun (WGS) entry which is preliminary data.</text>
</comment>
<feature type="transmembrane region" description="Helical" evidence="2">
    <location>
        <begin position="525"/>
        <end position="548"/>
    </location>
</feature>
<evidence type="ECO:0000313" key="5">
    <source>
        <dbReference type="EMBL" id="CAL1541114.1"/>
    </source>
</evidence>
<evidence type="ECO:0000256" key="3">
    <source>
        <dbReference type="SAM" id="SignalP"/>
    </source>
</evidence>
<dbReference type="InterPro" id="IPR007110">
    <property type="entry name" value="Ig-like_dom"/>
</dbReference>
<evidence type="ECO:0000256" key="1">
    <source>
        <dbReference type="SAM" id="MobiDB-lite"/>
    </source>
</evidence>
<protein>
    <recommendedName>
        <fullName evidence="4">Ig-like domain-containing protein</fullName>
    </recommendedName>
</protein>
<evidence type="ECO:0000259" key="4">
    <source>
        <dbReference type="PROSITE" id="PS50835"/>
    </source>
</evidence>
<keyword evidence="6" id="KW-1185">Reference proteome</keyword>
<feature type="domain" description="Ig-like" evidence="4">
    <location>
        <begin position="240"/>
        <end position="318"/>
    </location>
</feature>
<accession>A0AAV2I363</accession>
<dbReference type="AlphaFoldDB" id="A0AAV2I363"/>
<feature type="compositionally biased region" description="Polar residues" evidence="1">
    <location>
        <begin position="590"/>
        <end position="599"/>
    </location>
</feature>
<dbReference type="Proteomes" id="UP001497497">
    <property type="component" value="Unassembled WGS sequence"/>
</dbReference>
<dbReference type="PROSITE" id="PS50835">
    <property type="entry name" value="IG_LIKE"/>
    <property type="match status" value="1"/>
</dbReference>
<keyword evidence="2" id="KW-1133">Transmembrane helix</keyword>
<gene>
    <name evidence="5" type="ORF">GSLYS_00014756001</name>
</gene>
<proteinExistence type="predicted"/>
<evidence type="ECO:0000256" key="2">
    <source>
        <dbReference type="SAM" id="Phobius"/>
    </source>
</evidence>
<keyword evidence="3" id="KW-0732">Signal</keyword>
<feature type="region of interest" description="Disordered" evidence="1">
    <location>
        <begin position="590"/>
        <end position="634"/>
    </location>
</feature>
<reference evidence="5 6" key="1">
    <citation type="submission" date="2024-04" db="EMBL/GenBank/DDBJ databases">
        <authorList>
            <consortium name="Genoscope - CEA"/>
            <person name="William W."/>
        </authorList>
    </citation>
    <scope>NUCLEOTIDE SEQUENCE [LARGE SCALE GENOMIC DNA]</scope>
</reference>
<feature type="compositionally biased region" description="Basic and acidic residues" evidence="1">
    <location>
        <begin position="607"/>
        <end position="634"/>
    </location>
</feature>
<sequence>MKHCLRTIWMYALIGLSMAQWAGQNSSYTFVLLTVSENVETIVWGRFRNSLSSTYSFCTVYAQPRCDDGLNGFKTNITLESGTIKSMFTIQNVTLELHNTTWGNYVTFTDKVAEETRYDLKVYAPPENPVCDNAILINGTIIQINCVTEKVFPAAICKFYLKTNQSATVLLNSGSINYKSDALNSTGYNRTECSYTESVRVLGPGSHVFHVVMYPNIPSNITEDMKRSSQLTVPINIVYPKAVLAPNCNFIDYIKENETRTCTCYDDNPSFLPTQVRWNVDGTSNRTLIFTARRPSSNVFQMFQCTIINSLNWTDTITYQAPVAYPPTLNVSLLNPNLDICDAKEVNILGNCFLTPSFPQPSVQVYINNVLLVGNPQTNSNLYTFNSTVTSSGIVNVTCCANNQAFTVHINTSLFIKGPPEVPTIFKLVKDEVFSSESTRQAIIMCQSRGGYPYSKKVSLTCGSVEAQATNSENVILYVNMTRTPTDVNCTCVVWHESKCVHNKTTETLTLYFLGDSGLDQVNKAAIGVGVSMAIVIVVLIIIMIFIIRRIKRTNGNQQTQLKTNKRQDYNNIRATTPYVNTEMHAYETANTRNPSYSNEELPGTSQHRDKKFEISFKKAEKEDHPYDEVTELK</sequence>
<evidence type="ECO:0000313" key="6">
    <source>
        <dbReference type="Proteomes" id="UP001497497"/>
    </source>
</evidence>
<keyword evidence="2" id="KW-0812">Transmembrane</keyword>
<feature type="chain" id="PRO_5043841970" description="Ig-like domain-containing protein" evidence="3">
    <location>
        <begin position="20"/>
        <end position="634"/>
    </location>
</feature>
<dbReference type="EMBL" id="CAXITT010000415">
    <property type="protein sequence ID" value="CAL1541114.1"/>
    <property type="molecule type" value="Genomic_DNA"/>
</dbReference>
<feature type="signal peptide" evidence="3">
    <location>
        <begin position="1"/>
        <end position="19"/>
    </location>
</feature>
<organism evidence="5 6">
    <name type="scientific">Lymnaea stagnalis</name>
    <name type="common">Great pond snail</name>
    <name type="synonym">Helix stagnalis</name>
    <dbReference type="NCBI Taxonomy" id="6523"/>
    <lineage>
        <taxon>Eukaryota</taxon>
        <taxon>Metazoa</taxon>
        <taxon>Spiralia</taxon>
        <taxon>Lophotrochozoa</taxon>
        <taxon>Mollusca</taxon>
        <taxon>Gastropoda</taxon>
        <taxon>Heterobranchia</taxon>
        <taxon>Euthyneura</taxon>
        <taxon>Panpulmonata</taxon>
        <taxon>Hygrophila</taxon>
        <taxon>Lymnaeoidea</taxon>
        <taxon>Lymnaeidae</taxon>
        <taxon>Lymnaea</taxon>
    </lineage>
</organism>
<keyword evidence="2" id="KW-0472">Membrane</keyword>